<dbReference type="EMBL" id="VXLD01000006">
    <property type="protein sequence ID" value="KAB1854558.1"/>
    <property type="molecule type" value="Genomic_DNA"/>
</dbReference>
<dbReference type="RefSeq" id="WP_151504789.1">
    <property type="nucleotide sequence ID" value="NZ_VXLD01000006.1"/>
</dbReference>
<dbReference type="Proteomes" id="UP000325788">
    <property type="component" value="Unassembled WGS sequence"/>
</dbReference>
<gene>
    <name evidence="1" type="ORF">F4W09_10710</name>
</gene>
<evidence type="ECO:0000313" key="2">
    <source>
        <dbReference type="Proteomes" id="UP000325788"/>
    </source>
</evidence>
<accession>A0A5N4WDS2</accession>
<organism evidence="1 2">
    <name type="scientific">Acinetobacter tandoii</name>
    <dbReference type="NCBI Taxonomy" id="202954"/>
    <lineage>
        <taxon>Bacteria</taxon>
        <taxon>Pseudomonadati</taxon>
        <taxon>Pseudomonadota</taxon>
        <taxon>Gammaproteobacteria</taxon>
        <taxon>Moraxellales</taxon>
        <taxon>Moraxellaceae</taxon>
        <taxon>Acinetobacter</taxon>
    </lineage>
</organism>
<name>A0A5N4WDS2_9GAMM</name>
<sequence>MENNQLAVEIGEMLEEVFHNYLCYFNVEGCMPYRSEYSNQEKKKIFAHMDLNQECTCNSIILKGSDFQALLSDLVHIIKNYNDECIKETQVAFKQFMRDYERMGIDYAAIMRPKIKNKVKGIRNMRMRYEKTVYPKLAIFYDLLKERAAIQGKWSSVNAAVRDILPELKNRFLEYDRQQIISKIEENKKYIETNDQLLIHGTDTDFKYYKRHHVQKQQSELVEENRQLEHMLQSNDLSYALKNKSPFNTIYLDEVLMNNLRKNEKLLKLVIAIK</sequence>
<dbReference type="AlphaFoldDB" id="A0A5N4WDS2"/>
<proteinExistence type="predicted"/>
<protein>
    <submittedName>
        <fullName evidence="1">Uncharacterized protein</fullName>
    </submittedName>
</protein>
<evidence type="ECO:0000313" key="1">
    <source>
        <dbReference type="EMBL" id="KAB1854558.1"/>
    </source>
</evidence>
<comment type="caution">
    <text evidence="1">The sequence shown here is derived from an EMBL/GenBank/DDBJ whole genome shotgun (WGS) entry which is preliminary data.</text>
</comment>
<reference evidence="1 2" key="1">
    <citation type="submission" date="2019-09" db="EMBL/GenBank/DDBJ databases">
        <title>Draft genome sequence of Acinetobacter tandoii W4-4-4 isolated from environmental water sample.</title>
        <authorList>
            <person name="Wee S.K."/>
            <person name="Yan B."/>
            <person name="Mustaffa S.B."/>
            <person name="Yap E.P.H."/>
        </authorList>
    </citation>
    <scope>NUCLEOTIDE SEQUENCE [LARGE SCALE GENOMIC DNA]</scope>
    <source>
        <strain evidence="1 2">W4-4-4</strain>
    </source>
</reference>